<protein>
    <submittedName>
        <fullName evidence="1">DUF2634 domain-containing protein</fullName>
    </submittedName>
</protein>
<evidence type="ECO:0000313" key="1">
    <source>
        <dbReference type="EMBL" id="MEQ4486737.1"/>
    </source>
</evidence>
<organism evidence="1 2">
    <name type="scientific">Cohnella silvisoli</name>
    <dbReference type="NCBI Taxonomy" id="2873699"/>
    <lineage>
        <taxon>Bacteria</taxon>
        <taxon>Bacillati</taxon>
        <taxon>Bacillota</taxon>
        <taxon>Bacilli</taxon>
        <taxon>Bacillales</taxon>
        <taxon>Paenibacillaceae</taxon>
        <taxon>Cohnella</taxon>
    </lineage>
</organism>
<keyword evidence="2" id="KW-1185">Reference proteome</keyword>
<accession>A0ABV1L3Z3</accession>
<name>A0ABV1L3Z3_9BACL</name>
<dbReference type="Proteomes" id="UP001493487">
    <property type="component" value="Unassembled WGS sequence"/>
</dbReference>
<comment type="caution">
    <text evidence="1">The sequence shown here is derived from an EMBL/GenBank/DDBJ whole genome shotgun (WGS) entry which is preliminary data.</text>
</comment>
<sequence>MIPTGGQIDTDELQEVQLPSRTYRLDLDKKRATGTVDGLDAVRQAVLKILQTERYDYLIYSFDYGSETAGITGRSPEIVQSELTRRIREALLQDDRINDVTDMQITVSGDSALATFTVVSDQGSFEGGVTVGV</sequence>
<reference evidence="1 2" key="1">
    <citation type="journal article" date="2023" name="Genome Announc.">
        <title>Pan-Genome Analyses of the Genus Cohnella and Proposal of the Novel Species Cohnella silvisoli sp. nov., Isolated from Forest Soil.</title>
        <authorList>
            <person name="Wang C."/>
            <person name="Mao L."/>
            <person name="Bao G."/>
            <person name="Zhu H."/>
        </authorList>
    </citation>
    <scope>NUCLEOTIDE SEQUENCE [LARGE SCALE GENOMIC DNA]</scope>
    <source>
        <strain evidence="1 2">NL03-T5-1</strain>
    </source>
</reference>
<proteinExistence type="predicted"/>
<dbReference type="EMBL" id="JASKHM010000024">
    <property type="protein sequence ID" value="MEQ4486737.1"/>
    <property type="molecule type" value="Genomic_DNA"/>
</dbReference>
<dbReference type="SUPFAM" id="SSF160719">
    <property type="entry name" value="gpW/gp25-like"/>
    <property type="match status" value="1"/>
</dbReference>
<evidence type="ECO:0000313" key="2">
    <source>
        <dbReference type="Proteomes" id="UP001493487"/>
    </source>
</evidence>
<dbReference type="RefSeq" id="WP_232189818.1">
    <property type="nucleotide sequence ID" value="NZ_JAIOAP010000023.1"/>
</dbReference>
<dbReference type="Pfam" id="PF10934">
    <property type="entry name" value="Sheath_initiator"/>
    <property type="match status" value="1"/>
</dbReference>
<gene>
    <name evidence="1" type="ORF">QJS35_30605</name>
</gene>
<dbReference type="Gene3D" id="3.10.450.40">
    <property type="match status" value="1"/>
</dbReference>
<dbReference type="InterPro" id="IPR020288">
    <property type="entry name" value="Sheath_initiator"/>
</dbReference>